<evidence type="ECO:0000313" key="1">
    <source>
        <dbReference type="EMBL" id="MBW6532599.1"/>
    </source>
</evidence>
<protein>
    <submittedName>
        <fullName evidence="1">Uncharacterized protein</fullName>
    </submittedName>
</protein>
<sequence length="63" mass="6840">MTRVVANDVAEGGADLAELAAEYRTLAFKIMERSNVAAAHLVLAAATLAPECEQEREVADYFR</sequence>
<proteinExistence type="predicted"/>
<comment type="caution">
    <text evidence="1">The sequence shown here is derived from an EMBL/GenBank/DDBJ whole genome shotgun (WGS) entry which is preliminary data.</text>
</comment>
<evidence type="ECO:0000313" key="2">
    <source>
        <dbReference type="Proteomes" id="UP000759103"/>
    </source>
</evidence>
<dbReference type="Proteomes" id="UP000759103">
    <property type="component" value="Unassembled WGS sequence"/>
</dbReference>
<name>A0ABS7BSL4_9SPHN</name>
<organism evidence="1 2">
    <name type="scientific">Sphingomonas citri</name>
    <dbReference type="NCBI Taxonomy" id="2862499"/>
    <lineage>
        <taxon>Bacteria</taxon>
        <taxon>Pseudomonadati</taxon>
        <taxon>Pseudomonadota</taxon>
        <taxon>Alphaproteobacteria</taxon>
        <taxon>Sphingomonadales</taxon>
        <taxon>Sphingomonadaceae</taxon>
        <taxon>Sphingomonas</taxon>
    </lineage>
</organism>
<gene>
    <name evidence="1" type="ORF">KZ820_17800</name>
</gene>
<dbReference type="RefSeq" id="WP_219750174.1">
    <property type="nucleotide sequence ID" value="NZ_JAHXZN010000008.1"/>
</dbReference>
<accession>A0ABS7BSL4</accession>
<dbReference type="EMBL" id="JAHXZN010000008">
    <property type="protein sequence ID" value="MBW6532599.1"/>
    <property type="molecule type" value="Genomic_DNA"/>
</dbReference>
<reference evidence="1 2" key="1">
    <citation type="submission" date="2021-07" db="EMBL/GenBank/DDBJ databases">
        <title>Sphingomonas sp.</title>
        <authorList>
            <person name="Feng G."/>
            <person name="Li J."/>
            <person name="Pan M."/>
        </authorList>
    </citation>
    <scope>NUCLEOTIDE SEQUENCE [LARGE SCALE GENOMIC DNA]</scope>
    <source>
        <strain evidence="1 2">RRHST34</strain>
    </source>
</reference>
<keyword evidence="2" id="KW-1185">Reference proteome</keyword>